<dbReference type="GO" id="GO:0046872">
    <property type="term" value="F:metal ion binding"/>
    <property type="evidence" value="ECO:0007669"/>
    <property type="project" value="UniProtKB-KW"/>
</dbReference>
<keyword evidence="11" id="KW-1185">Reference proteome</keyword>
<keyword evidence="6" id="KW-0378">Hydrolase</keyword>
<dbReference type="AlphaFoldDB" id="A0A5N4A0W9"/>
<evidence type="ECO:0000256" key="3">
    <source>
        <dbReference type="ARBA" id="ARBA00006958"/>
    </source>
</evidence>
<gene>
    <name evidence="9" type="ORF">PPYR_02763</name>
    <name evidence="10" type="ORF">PPYR_02769</name>
</gene>
<reference evidence="9 11" key="1">
    <citation type="journal article" date="2018" name="Elife">
        <title>Firefly genomes illuminate parallel origins of bioluminescence in beetles.</title>
        <authorList>
            <person name="Fallon T.R."/>
            <person name="Lower S.E."/>
            <person name="Chang C.H."/>
            <person name="Bessho-Uehara M."/>
            <person name="Martin G.J."/>
            <person name="Bewick A.J."/>
            <person name="Behringer M."/>
            <person name="Debat H.J."/>
            <person name="Wong I."/>
            <person name="Day J.C."/>
            <person name="Suvorov A."/>
            <person name="Silva C.J."/>
            <person name="Stanger-Hall K.F."/>
            <person name="Hall D.W."/>
            <person name="Schmitz R.J."/>
            <person name="Nelson D.R."/>
            <person name="Lewis S.M."/>
            <person name="Shigenobu S."/>
            <person name="Bybee S.M."/>
            <person name="Larracuente A.M."/>
            <person name="Oba Y."/>
            <person name="Weng J.K."/>
        </authorList>
    </citation>
    <scope>NUCLEOTIDE SEQUENCE [LARGE SCALE GENOMIC DNA]</scope>
    <source>
        <strain evidence="9">1611_PpyrPB1</strain>
        <tissue evidence="9">Whole body</tissue>
    </source>
</reference>
<dbReference type="GO" id="GO:0016787">
    <property type="term" value="F:hydrolase activity"/>
    <property type="evidence" value="ECO:0007669"/>
    <property type="project" value="UniProtKB-KW"/>
</dbReference>
<evidence type="ECO:0000313" key="11">
    <source>
        <dbReference type="Proteomes" id="UP000327044"/>
    </source>
</evidence>
<dbReference type="EMBL" id="VVIM01000011">
    <property type="protein sequence ID" value="KAB0790963.1"/>
    <property type="molecule type" value="Genomic_DNA"/>
</dbReference>
<protein>
    <recommendedName>
        <fullName evidence="8">DDE Tnp4 domain-containing protein</fullName>
    </recommendedName>
</protein>
<reference evidence="9" key="2">
    <citation type="submission" date="2019-08" db="EMBL/GenBank/DDBJ databases">
        <authorList>
            <consortium name="Photinus pyralis genome working group"/>
            <person name="Fallon T.R."/>
            <person name="Sander Lower S.E."/>
            <person name="Weng J.-K."/>
        </authorList>
    </citation>
    <scope>NUCLEOTIDE SEQUENCE</scope>
    <source>
        <strain evidence="9">1611_PpyrPB1</strain>
        <tissue evidence="9">Whole body</tissue>
    </source>
</reference>
<dbReference type="OrthoDB" id="6740069at2759"/>
<dbReference type="PANTHER" id="PTHR22930">
    <property type="match status" value="1"/>
</dbReference>
<sequence>MEHFIDEILELEEVRIVNGIRRQYTIRERPNYLEILDDFDFFRRFRLKKHTVLLLLGKINDQLLSKITRNSNITPITQLLVTLRYYASGSMYVTVADFAGISKAAACRIIEKVTNAICALRPEYIKLPSTVAERSSLMDEFFKIAQFPKVIGAIDCTHVQIQSPGGTQAEHFKNQKGSFSMNVQCVCDAALKFADVEPHWPGATHDDNIFDSSRIRARFENQEMADALLLGDSGYACRDYLITPLHEPQNRAEDRFNESQMRTRNVIERTLELWTGRFPILSIGMRCKIPLVQSVIMATAILHNLSRDAGEDMPPDVDVHREEIENDVILLGNSTQVQRQLIEYFST</sequence>
<evidence type="ECO:0000256" key="2">
    <source>
        <dbReference type="ARBA" id="ARBA00004123"/>
    </source>
</evidence>
<accession>A0A5N4A0W9</accession>
<evidence type="ECO:0000313" key="10">
    <source>
        <dbReference type="EMBL" id="KAB0790969.1"/>
    </source>
</evidence>
<evidence type="ECO:0000256" key="1">
    <source>
        <dbReference type="ARBA" id="ARBA00001968"/>
    </source>
</evidence>
<comment type="caution">
    <text evidence="9">The sequence shown here is derived from an EMBL/GenBank/DDBJ whole genome shotgun (WGS) entry which is preliminary data.</text>
</comment>
<dbReference type="InterPro" id="IPR045249">
    <property type="entry name" value="HARBI1-like"/>
</dbReference>
<keyword evidence="7" id="KW-0539">Nucleus</keyword>
<comment type="similarity">
    <text evidence="3">Belongs to the HARBI1 family.</text>
</comment>
<evidence type="ECO:0000256" key="4">
    <source>
        <dbReference type="ARBA" id="ARBA00022722"/>
    </source>
</evidence>
<evidence type="ECO:0000256" key="5">
    <source>
        <dbReference type="ARBA" id="ARBA00022723"/>
    </source>
</evidence>
<dbReference type="EMBL" id="VVIM01000011">
    <property type="protein sequence ID" value="KAB0790969.1"/>
    <property type="molecule type" value="Genomic_DNA"/>
</dbReference>
<evidence type="ECO:0000313" key="9">
    <source>
        <dbReference type="EMBL" id="KAB0790963.1"/>
    </source>
</evidence>
<comment type="subcellular location">
    <subcellularLocation>
        <location evidence="2">Nucleus</location>
    </subcellularLocation>
</comment>
<dbReference type="InParanoid" id="A0A5N4A0W9"/>
<organism evidence="9 11">
    <name type="scientific">Photinus pyralis</name>
    <name type="common">Common eastern firefly</name>
    <name type="synonym">Lampyris pyralis</name>
    <dbReference type="NCBI Taxonomy" id="7054"/>
    <lineage>
        <taxon>Eukaryota</taxon>
        <taxon>Metazoa</taxon>
        <taxon>Ecdysozoa</taxon>
        <taxon>Arthropoda</taxon>
        <taxon>Hexapoda</taxon>
        <taxon>Insecta</taxon>
        <taxon>Pterygota</taxon>
        <taxon>Neoptera</taxon>
        <taxon>Endopterygota</taxon>
        <taxon>Coleoptera</taxon>
        <taxon>Polyphaga</taxon>
        <taxon>Elateriformia</taxon>
        <taxon>Elateroidea</taxon>
        <taxon>Lampyridae</taxon>
        <taxon>Lampyrinae</taxon>
        <taxon>Photinus</taxon>
    </lineage>
</organism>
<dbReference type="InterPro" id="IPR027806">
    <property type="entry name" value="HARBI1_dom"/>
</dbReference>
<keyword evidence="4" id="KW-0540">Nuclease</keyword>
<evidence type="ECO:0000256" key="6">
    <source>
        <dbReference type="ARBA" id="ARBA00022801"/>
    </source>
</evidence>
<comment type="cofactor">
    <cofactor evidence="1">
        <name>a divalent metal cation</name>
        <dbReference type="ChEBI" id="CHEBI:60240"/>
    </cofactor>
</comment>
<proteinExistence type="inferred from homology"/>
<name>A0A5N4A0W9_PHOPY</name>
<dbReference type="PANTHER" id="PTHR22930:SF289">
    <property type="entry name" value="DDE TNP4 DOMAIN-CONTAINING PROTEIN-RELATED"/>
    <property type="match status" value="1"/>
</dbReference>
<dbReference type="Proteomes" id="UP000327044">
    <property type="component" value="Unassembled WGS sequence"/>
</dbReference>
<dbReference type="GO" id="GO:0005634">
    <property type="term" value="C:nucleus"/>
    <property type="evidence" value="ECO:0007669"/>
    <property type="project" value="UniProtKB-SubCell"/>
</dbReference>
<feature type="domain" description="DDE Tnp4" evidence="8">
    <location>
        <begin position="154"/>
        <end position="304"/>
    </location>
</feature>
<keyword evidence="5" id="KW-0479">Metal-binding</keyword>
<evidence type="ECO:0000259" key="8">
    <source>
        <dbReference type="Pfam" id="PF13359"/>
    </source>
</evidence>
<dbReference type="Pfam" id="PF13359">
    <property type="entry name" value="DDE_Tnp_4"/>
    <property type="match status" value="1"/>
</dbReference>
<evidence type="ECO:0000256" key="7">
    <source>
        <dbReference type="ARBA" id="ARBA00023242"/>
    </source>
</evidence>
<dbReference type="GO" id="GO:0004518">
    <property type="term" value="F:nuclease activity"/>
    <property type="evidence" value="ECO:0007669"/>
    <property type="project" value="UniProtKB-KW"/>
</dbReference>